<dbReference type="Proteomes" id="UP001596312">
    <property type="component" value="Unassembled WGS sequence"/>
</dbReference>
<dbReference type="EMBL" id="JBHSXQ010000006">
    <property type="protein sequence ID" value="MFC6906880.1"/>
    <property type="molecule type" value="Genomic_DNA"/>
</dbReference>
<feature type="domain" description="DUF6788" evidence="2">
    <location>
        <begin position="52"/>
        <end position="111"/>
    </location>
</feature>
<evidence type="ECO:0000313" key="3">
    <source>
        <dbReference type="EMBL" id="MFC6906880.1"/>
    </source>
</evidence>
<evidence type="ECO:0000313" key="4">
    <source>
        <dbReference type="Proteomes" id="UP001596312"/>
    </source>
</evidence>
<proteinExistence type="predicted"/>
<gene>
    <name evidence="3" type="ORF">ACFQGH_16930</name>
</gene>
<dbReference type="InterPro" id="IPR046738">
    <property type="entry name" value="DUF6788"/>
</dbReference>
<dbReference type="Pfam" id="PF20586">
    <property type="entry name" value="DUF6788"/>
    <property type="match status" value="1"/>
</dbReference>
<evidence type="ECO:0000259" key="2">
    <source>
        <dbReference type="Pfam" id="PF20586"/>
    </source>
</evidence>
<name>A0ABD5V9S3_9EURY</name>
<accession>A0ABD5V9S3</accession>
<dbReference type="RefSeq" id="WP_340605462.1">
    <property type="nucleotide sequence ID" value="NZ_JBBMXV010000006.1"/>
</dbReference>
<reference evidence="3 4" key="1">
    <citation type="journal article" date="2019" name="Int. J. Syst. Evol. Microbiol.">
        <title>The Global Catalogue of Microorganisms (GCM) 10K type strain sequencing project: providing services to taxonomists for standard genome sequencing and annotation.</title>
        <authorList>
            <consortium name="The Broad Institute Genomics Platform"/>
            <consortium name="The Broad Institute Genome Sequencing Center for Infectious Disease"/>
            <person name="Wu L."/>
            <person name="Ma J."/>
        </authorList>
    </citation>
    <scope>NUCLEOTIDE SEQUENCE [LARGE SCALE GENOMIC DNA]</scope>
    <source>
        <strain evidence="3 4">CGMCC 1.3240</strain>
    </source>
</reference>
<organism evidence="3 4">
    <name type="scientific">Halalkalicoccus tibetensis</name>
    <dbReference type="NCBI Taxonomy" id="175632"/>
    <lineage>
        <taxon>Archaea</taxon>
        <taxon>Methanobacteriati</taxon>
        <taxon>Methanobacteriota</taxon>
        <taxon>Stenosarchaea group</taxon>
        <taxon>Halobacteria</taxon>
        <taxon>Halobacteriales</taxon>
        <taxon>Halococcaceae</taxon>
        <taxon>Halalkalicoccus</taxon>
    </lineage>
</organism>
<sequence length="116" mass="12883">MSPTAPPSLPNYLADGLPKQDDETLREVQEYVDELLAVREQRRSEPVTEDELPGDAQVLENESDGAVYIEYRTCGDESCSCMSGGAKHGPYKYRAYRDGDTVRREYLGKASGSDTD</sequence>
<evidence type="ECO:0000256" key="1">
    <source>
        <dbReference type="SAM" id="MobiDB-lite"/>
    </source>
</evidence>
<protein>
    <submittedName>
        <fullName evidence="3">DUF6788 family protein</fullName>
    </submittedName>
</protein>
<feature type="region of interest" description="Disordered" evidence="1">
    <location>
        <begin position="1"/>
        <end position="20"/>
    </location>
</feature>
<keyword evidence="4" id="KW-1185">Reference proteome</keyword>
<dbReference type="AlphaFoldDB" id="A0ABD5V9S3"/>
<comment type="caution">
    <text evidence="3">The sequence shown here is derived from an EMBL/GenBank/DDBJ whole genome shotgun (WGS) entry which is preliminary data.</text>
</comment>